<dbReference type="AlphaFoldDB" id="A0ABC8IQS2"/>
<dbReference type="PANTHER" id="PTHR46354:SF12">
    <property type="entry name" value="DNA-BINDING PROTEIN-LIKE PROTEIN"/>
    <property type="match status" value="1"/>
</dbReference>
<organism evidence="3 4">
    <name type="scientific">Eruca vesicaria subsp. sativa</name>
    <name type="common">Garden rocket</name>
    <name type="synonym">Eruca sativa</name>
    <dbReference type="NCBI Taxonomy" id="29727"/>
    <lineage>
        <taxon>Eukaryota</taxon>
        <taxon>Viridiplantae</taxon>
        <taxon>Streptophyta</taxon>
        <taxon>Embryophyta</taxon>
        <taxon>Tracheophyta</taxon>
        <taxon>Spermatophyta</taxon>
        <taxon>Magnoliopsida</taxon>
        <taxon>eudicotyledons</taxon>
        <taxon>Gunneridae</taxon>
        <taxon>Pentapetalae</taxon>
        <taxon>rosids</taxon>
        <taxon>malvids</taxon>
        <taxon>Brassicales</taxon>
        <taxon>Brassicaceae</taxon>
        <taxon>Brassiceae</taxon>
        <taxon>Eruca</taxon>
    </lineage>
</organism>
<comment type="caution">
    <text evidence="3">The sequence shown here is derived from an EMBL/GenBank/DDBJ whole genome shotgun (WGS) entry which is preliminary data.</text>
</comment>
<dbReference type="PANTHER" id="PTHR46354">
    <property type="entry name" value="DOG1 DOMAIN-CONTAINING PROTEIN"/>
    <property type="match status" value="1"/>
</dbReference>
<dbReference type="InterPro" id="IPR051886">
    <property type="entry name" value="Seed_Dev/Stress_Resp_Reg"/>
</dbReference>
<protein>
    <recommendedName>
        <fullName evidence="2">DOG1 domain-containing protein</fullName>
    </recommendedName>
</protein>
<dbReference type="Proteomes" id="UP001642260">
    <property type="component" value="Unassembled WGS sequence"/>
</dbReference>
<evidence type="ECO:0000313" key="3">
    <source>
        <dbReference type="EMBL" id="CAH8293466.1"/>
    </source>
</evidence>
<evidence type="ECO:0000256" key="1">
    <source>
        <dbReference type="SAM" id="MobiDB-lite"/>
    </source>
</evidence>
<feature type="region of interest" description="Disordered" evidence="1">
    <location>
        <begin position="1"/>
        <end position="20"/>
    </location>
</feature>
<reference evidence="3 4" key="1">
    <citation type="submission" date="2022-03" db="EMBL/GenBank/DDBJ databases">
        <authorList>
            <person name="Macdonald S."/>
            <person name="Ahmed S."/>
            <person name="Newling K."/>
        </authorList>
    </citation>
    <scope>NUCLEOTIDE SEQUENCE [LARGE SCALE GENOMIC DNA]</scope>
</reference>
<name>A0ABC8IQS2_ERUVS</name>
<proteinExistence type="predicted"/>
<evidence type="ECO:0000259" key="2">
    <source>
        <dbReference type="PROSITE" id="PS51806"/>
    </source>
</evidence>
<accession>A0ABC8IQS2</accession>
<feature type="domain" description="DOG1" evidence="2">
    <location>
        <begin position="23"/>
        <end position="255"/>
    </location>
</feature>
<sequence>MVRASQTPRRTQKKKRMSQETAIESFKKFQHSWVEQLQHHLNHLRSVQNHHRNSASGDEERLREAVERVMGLCREYHRAKLATTDKDVIGVMTAPWSSALERSLHWVGDWRPTTLFHLVYTESSILFESRIVDILRGFRTGDLSDLSPSQFRFKFVKGRTVSELQCETVKEENAITEELSEWQDDASDLVMGTVSDLDQRKERLAEIVHRADDLRLRTITGVVELLSPLQQAEFLIAAVELRTGVSGWGSSHDRRRSSNV</sequence>
<dbReference type="Pfam" id="PF14144">
    <property type="entry name" value="DOG1"/>
    <property type="match status" value="1"/>
</dbReference>
<dbReference type="InterPro" id="IPR025422">
    <property type="entry name" value="TGA_domain"/>
</dbReference>
<evidence type="ECO:0000313" key="4">
    <source>
        <dbReference type="Proteomes" id="UP001642260"/>
    </source>
</evidence>
<dbReference type="EMBL" id="CAKOAT010048488">
    <property type="protein sequence ID" value="CAH8293466.1"/>
    <property type="molecule type" value="Genomic_DNA"/>
</dbReference>
<gene>
    <name evidence="3" type="ORF">ERUC_LOCUS1631</name>
</gene>
<keyword evidence="4" id="KW-1185">Reference proteome</keyword>
<dbReference type="PROSITE" id="PS51806">
    <property type="entry name" value="DOG1"/>
    <property type="match status" value="1"/>
</dbReference>